<keyword evidence="1" id="KW-0175">Coiled coil</keyword>
<keyword evidence="3" id="KW-0472">Membrane</keyword>
<dbReference type="Proteomes" id="UP000779574">
    <property type="component" value="Unassembled WGS sequence"/>
</dbReference>
<evidence type="ECO:0000256" key="3">
    <source>
        <dbReference type="SAM" id="Phobius"/>
    </source>
</evidence>
<evidence type="ECO:0000313" key="5">
    <source>
        <dbReference type="EMBL" id="KAG9689019.1"/>
    </source>
</evidence>
<reference evidence="5" key="1">
    <citation type="journal article" date="2021" name="J Fungi (Basel)">
        <title>Virulence traits and population genomics of the black yeast Aureobasidium melanogenum.</title>
        <authorList>
            <person name="Cernosa A."/>
            <person name="Sun X."/>
            <person name="Gostincar C."/>
            <person name="Fang C."/>
            <person name="Gunde-Cimerman N."/>
            <person name="Song Z."/>
        </authorList>
    </citation>
    <scope>NUCLEOTIDE SEQUENCE</scope>
    <source>
        <strain evidence="5">EXF-9911</strain>
    </source>
</reference>
<keyword evidence="3" id="KW-0812">Transmembrane</keyword>
<feature type="transmembrane region" description="Helical" evidence="3">
    <location>
        <begin position="114"/>
        <end position="136"/>
    </location>
</feature>
<feature type="chain" id="PRO_5040285137" evidence="4">
    <location>
        <begin position="20"/>
        <end position="467"/>
    </location>
</feature>
<accession>A0A9P8EFH8</accession>
<comment type="caution">
    <text evidence="5">The sequence shown here is derived from an EMBL/GenBank/DDBJ whole genome shotgun (WGS) entry which is preliminary data.</text>
</comment>
<feature type="compositionally biased region" description="Basic and acidic residues" evidence="2">
    <location>
        <begin position="386"/>
        <end position="400"/>
    </location>
</feature>
<feature type="region of interest" description="Disordered" evidence="2">
    <location>
        <begin position="380"/>
        <end position="467"/>
    </location>
</feature>
<gene>
    <name evidence="5" type="ORF">KCU76_g9187</name>
</gene>
<dbReference type="EMBL" id="JAHFXF010000375">
    <property type="protein sequence ID" value="KAG9689019.1"/>
    <property type="molecule type" value="Genomic_DNA"/>
</dbReference>
<feature type="coiled-coil region" evidence="1">
    <location>
        <begin position="225"/>
        <end position="311"/>
    </location>
</feature>
<keyword evidence="4" id="KW-0732">Signal</keyword>
<feature type="transmembrane region" description="Helical" evidence="3">
    <location>
        <begin position="90"/>
        <end position="107"/>
    </location>
</feature>
<evidence type="ECO:0000256" key="1">
    <source>
        <dbReference type="SAM" id="Coils"/>
    </source>
</evidence>
<dbReference type="AlphaFoldDB" id="A0A9P8EFH8"/>
<evidence type="ECO:0000256" key="2">
    <source>
        <dbReference type="SAM" id="MobiDB-lite"/>
    </source>
</evidence>
<dbReference type="OrthoDB" id="3941620at2759"/>
<reference evidence="5" key="2">
    <citation type="submission" date="2021-08" db="EMBL/GenBank/DDBJ databases">
        <authorList>
            <person name="Gostincar C."/>
            <person name="Sun X."/>
            <person name="Song Z."/>
            <person name="Gunde-Cimerman N."/>
        </authorList>
    </citation>
    <scope>NUCLEOTIDE SEQUENCE</scope>
    <source>
        <strain evidence="5">EXF-9911</strain>
    </source>
</reference>
<feature type="compositionally biased region" description="Low complexity" evidence="2">
    <location>
        <begin position="419"/>
        <end position="439"/>
    </location>
</feature>
<feature type="coiled-coil region" evidence="1">
    <location>
        <begin position="341"/>
        <end position="368"/>
    </location>
</feature>
<protein>
    <submittedName>
        <fullName evidence="5">Uncharacterized protein</fullName>
    </submittedName>
</protein>
<evidence type="ECO:0000313" key="6">
    <source>
        <dbReference type="Proteomes" id="UP000779574"/>
    </source>
</evidence>
<name>A0A9P8EFH8_AURME</name>
<organism evidence="5 6">
    <name type="scientific">Aureobasidium melanogenum</name>
    <name type="common">Aureobasidium pullulans var. melanogenum</name>
    <dbReference type="NCBI Taxonomy" id="46634"/>
    <lineage>
        <taxon>Eukaryota</taxon>
        <taxon>Fungi</taxon>
        <taxon>Dikarya</taxon>
        <taxon>Ascomycota</taxon>
        <taxon>Pezizomycotina</taxon>
        <taxon>Dothideomycetes</taxon>
        <taxon>Dothideomycetidae</taxon>
        <taxon>Dothideales</taxon>
        <taxon>Saccotheciaceae</taxon>
        <taxon>Aureobasidium</taxon>
    </lineage>
</organism>
<proteinExistence type="predicted"/>
<evidence type="ECO:0000256" key="4">
    <source>
        <dbReference type="SAM" id="SignalP"/>
    </source>
</evidence>
<feature type="signal peptide" evidence="4">
    <location>
        <begin position="1"/>
        <end position="19"/>
    </location>
</feature>
<keyword evidence="3" id="KW-1133">Transmembrane helix</keyword>
<feature type="non-terminal residue" evidence="5">
    <location>
        <position position="467"/>
    </location>
</feature>
<sequence length="467" mass="50267">MVNFTAFITLLVGITTFFTDNLPGARSFTSWSQKLLAAPTQTHFESVTIITPVTFTTTFTTTAIPAFTSTIAPPGNELAIVHTTLPSGDISFFAALKEIICALYALLHLPSDAATLVSAILFASLLLALVVCFFVSSPPAMKPEDLIHLEAQVNGKDELIQKLRTSYAADRADLLRRLQVQRHEADKRLSAASALHYSALAKKDQEISTLRHDLAFADLREEGARLKASDEVIALRKELGQLRRERDRLERRLDAQEESVAGAEAAQEKVKDAEERATAAAQEALEATQNVQEANQKVEAAEKAKEKVKVSGERALAAARKNAQAAIDEVRGKAERAYDALRVEEFKVRDLDQELKALKKEMEKLKAGVAVGAAPPVEMPIVSESKSTDSKAEDLRDRIQAAESSASAPRPMFGPAPPAIIVDPVAAPGPSAPAGQPGVRSARGGRRGPTGPFAPIRWGANSKRGGA</sequence>